<feature type="region of interest" description="Disordered" evidence="1">
    <location>
        <begin position="480"/>
        <end position="587"/>
    </location>
</feature>
<feature type="compositionally biased region" description="Basic and acidic residues" evidence="1">
    <location>
        <begin position="568"/>
        <end position="582"/>
    </location>
</feature>
<evidence type="ECO:0000256" key="1">
    <source>
        <dbReference type="SAM" id="MobiDB-lite"/>
    </source>
</evidence>
<feature type="compositionally biased region" description="Basic and acidic residues" evidence="1">
    <location>
        <begin position="534"/>
        <end position="546"/>
    </location>
</feature>
<feature type="region of interest" description="Disordered" evidence="1">
    <location>
        <begin position="323"/>
        <end position="441"/>
    </location>
</feature>
<feature type="compositionally biased region" description="Polar residues" evidence="1">
    <location>
        <begin position="661"/>
        <end position="670"/>
    </location>
</feature>
<feature type="region of interest" description="Disordered" evidence="1">
    <location>
        <begin position="658"/>
        <end position="677"/>
    </location>
</feature>
<feature type="compositionally biased region" description="Basic residues" evidence="1">
    <location>
        <begin position="215"/>
        <end position="224"/>
    </location>
</feature>
<feature type="compositionally biased region" description="Acidic residues" evidence="1">
    <location>
        <begin position="96"/>
        <end position="109"/>
    </location>
</feature>
<feature type="compositionally biased region" description="Low complexity" evidence="1">
    <location>
        <begin position="10"/>
        <end position="54"/>
    </location>
</feature>
<accession>A0A7S1URZ6</accession>
<evidence type="ECO:0000313" key="2">
    <source>
        <dbReference type="EMBL" id="CAD9274446.1"/>
    </source>
</evidence>
<dbReference type="AlphaFoldDB" id="A0A7S1URZ6"/>
<sequence length="783" mass="84163">MERHFQLQDSMSYSSSSRGGGAHSSLSSSVAMMAANNNSSRPNTPVTTNTTTTRMAISPSKVRSATHQQAAANTPPTISEKKRYHHHHNGGSHDGDNDDTEEECEEEDANSSLFTGSYFSLTVDEENGPTGAAPPQPPPRGRSRTFSSNYSSGSATKEEEDMTTITDGGETLETDVDDDETDQETDNDDDDGTAGTDDDYTLSFEPKPDGAMGLKKTKKKKKNNNKKDNEDAASIETDDDNDTDVELPSRQFQLFGAKIRVPGCGAGTRGGDAARVTDDETLEEDEDGTIGARKRGGMFDDMTAVTADFFGGSYHVPLCRGMVDKDTDSVTTTGDDDDDVRDKDNDSKIAQWADRACGATPEPKPKQRSKSSNPMNGRIAIVKTFSTLSDGSATRRSIREHFQDGAVLREFRETNNAKDTKKKEQTTTPSADDSKADEQTLDDVIEITRADESTPNRYTILEYQDTASLITKEMEGEEIALQGKSDIVPAPPTFQVPGAASSDNDSSRKSKKKKPKKKVKPEYKPVEGSSLKETSTDLKGSTRDSDSAASPKGVADPDAFSSSLRGTKFLDSKRRSTPEPARKEKHASALRGFGDFFKWSNAPDLTAALRYAEPHRDAVPVVVGPTNTTEDSSIGSLTLNTHEINVNKEVQLRELAAAHGASQNQAQDGSSAGAHVGDPPKVSFLAMLGSSALCHCSGAQAVATEPEATPMTKMPTSENYFSEYDDFSLNPVGIVKPPSPVKTIKKTRPTTPVTIVSTAPGPSGAKGTKMYSARVASYSGSKE</sequence>
<feature type="compositionally biased region" description="Polar residues" evidence="1">
    <location>
        <begin position="61"/>
        <end position="77"/>
    </location>
</feature>
<protein>
    <submittedName>
        <fullName evidence="2">Uncharacterized protein</fullName>
    </submittedName>
</protein>
<reference evidence="2" key="1">
    <citation type="submission" date="2021-01" db="EMBL/GenBank/DDBJ databases">
        <authorList>
            <person name="Corre E."/>
            <person name="Pelletier E."/>
            <person name="Niang G."/>
            <person name="Scheremetjew M."/>
            <person name="Finn R."/>
            <person name="Kale V."/>
            <person name="Holt S."/>
            <person name="Cochrane G."/>
            <person name="Meng A."/>
            <person name="Brown T."/>
            <person name="Cohen L."/>
        </authorList>
    </citation>
    <scope>NUCLEOTIDE SEQUENCE</scope>
    <source>
        <strain evidence="2">CCMP 410</strain>
    </source>
</reference>
<gene>
    <name evidence="2" type="ORF">GOCE00092_LOCUS3354</name>
</gene>
<feature type="region of interest" description="Disordered" evidence="1">
    <location>
        <begin position="1"/>
        <end position="248"/>
    </location>
</feature>
<feature type="compositionally biased region" description="Acidic residues" evidence="1">
    <location>
        <begin position="231"/>
        <end position="245"/>
    </location>
</feature>
<feature type="compositionally biased region" description="Basic and acidic residues" evidence="1">
    <location>
        <begin position="397"/>
        <end position="425"/>
    </location>
</feature>
<feature type="region of interest" description="Disordered" evidence="1">
    <location>
        <begin position="261"/>
        <end position="296"/>
    </location>
</feature>
<feature type="region of interest" description="Disordered" evidence="1">
    <location>
        <begin position="740"/>
        <end position="768"/>
    </location>
</feature>
<feature type="compositionally biased region" description="Acidic residues" evidence="1">
    <location>
        <begin position="279"/>
        <end position="288"/>
    </location>
</feature>
<name>A0A7S1URZ6_9STRA</name>
<feature type="compositionally biased region" description="Acidic residues" evidence="1">
    <location>
        <begin position="170"/>
        <end position="200"/>
    </location>
</feature>
<feature type="compositionally biased region" description="Polar residues" evidence="1">
    <location>
        <begin position="146"/>
        <end position="155"/>
    </location>
</feature>
<feature type="compositionally biased region" description="Polar residues" evidence="1">
    <location>
        <begin position="384"/>
        <end position="395"/>
    </location>
</feature>
<organism evidence="2">
    <name type="scientific">Grammatophora oceanica</name>
    <dbReference type="NCBI Taxonomy" id="210454"/>
    <lineage>
        <taxon>Eukaryota</taxon>
        <taxon>Sar</taxon>
        <taxon>Stramenopiles</taxon>
        <taxon>Ochrophyta</taxon>
        <taxon>Bacillariophyta</taxon>
        <taxon>Fragilariophyceae</taxon>
        <taxon>Fragilariophycidae</taxon>
        <taxon>Rhabdonematales</taxon>
        <taxon>Grammatophoraceae</taxon>
        <taxon>Grammatophora</taxon>
    </lineage>
</organism>
<dbReference type="EMBL" id="HBGK01006384">
    <property type="protein sequence ID" value="CAD9274446.1"/>
    <property type="molecule type" value="Transcribed_RNA"/>
</dbReference>
<feature type="compositionally biased region" description="Polar residues" evidence="1">
    <location>
        <begin position="110"/>
        <end position="120"/>
    </location>
</feature>
<proteinExistence type="predicted"/>
<feature type="compositionally biased region" description="Basic residues" evidence="1">
    <location>
        <begin position="509"/>
        <end position="519"/>
    </location>
</feature>